<gene>
    <name evidence="1" type="ORF">AVEN_139327_1</name>
</gene>
<proteinExistence type="predicted"/>
<sequence length="130" mass="15010">HLQWIPSHIDIFFNDLADELTKEGSAEPLDNRGLLTVREIFSKVRTDNNRTWRIPPIYDRNQQKHPGATLELKCDRKLQTTITRLISGHTRTLSYVQGEKIFFCVPQVQYTPIFSRPSALMYGAGEEKPP</sequence>
<evidence type="ECO:0000313" key="1">
    <source>
        <dbReference type="EMBL" id="GBO12431.1"/>
    </source>
</evidence>
<organism evidence="1 2">
    <name type="scientific">Araneus ventricosus</name>
    <name type="common">Orbweaver spider</name>
    <name type="synonym">Epeira ventricosa</name>
    <dbReference type="NCBI Taxonomy" id="182803"/>
    <lineage>
        <taxon>Eukaryota</taxon>
        <taxon>Metazoa</taxon>
        <taxon>Ecdysozoa</taxon>
        <taxon>Arthropoda</taxon>
        <taxon>Chelicerata</taxon>
        <taxon>Arachnida</taxon>
        <taxon>Araneae</taxon>
        <taxon>Araneomorphae</taxon>
        <taxon>Entelegynae</taxon>
        <taxon>Araneoidea</taxon>
        <taxon>Araneidae</taxon>
        <taxon>Araneus</taxon>
    </lineage>
</organism>
<feature type="non-terminal residue" evidence="1">
    <location>
        <position position="1"/>
    </location>
</feature>
<keyword evidence="2" id="KW-1185">Reference proteome</keyword>
<protein>
    <submittedName>
        <fullName evidence="1">Uncharacterized protein</fullName>
    </submittedName>
</protein>
<dbReference type="EMBL" id="BGPR01036972">
    <property type="protein sequence ID" value="GBO12431.1"/>
    <property type="molecule type" value="Genomic_DNA"/>
</dbReference>
<dbReference type="Proteomes" id="UP000499080">
    <property type="component" value="Unassembled WGS sequence"/>
</dbReference>
<dbReference type="AlphaFoldDB" id="A0A4Y2UJW4"/>
<dbReference type="OrthoDB" id="6434564at2759"/>
<reference evidence="1 2" key="1">
    <citation type="journal article" date="2019" name="Sci. Rep.">
        <title>Orb-weaving spider Araneus ventricosus genome elucidates the spidroin gene catalogue.</title>
        <authorList>
            <person name="Kono N."/>
            <person name="Nakamura H."/>
            <person name="Ohtoshi R."/>
            <person name="Moran D.A.P."/>
            <person name="Shinohara A."/>
            <person name="Yoshida Y."/>
            <person name="Fujiwara M."/>
            <person name="Mori M."/>
            <person name="Tomita M."/>
            <person name="Arakawa K."/>
        </authorList>
    </citation>
    <scope>NUCLEOTIDE SEQUENCE [LARGE SCALE GENOMIC DNA]</scope>
</reference>
<accession>A0A4Y2UJW4</accession>
<evidence type="ECO:0000313" key="2">
    <source>
        <dbReference type="Proteomes" id="UP000499080"/>
    </source>
</evidence>
<comment type="caution">
    <text evidence="1">The sequence shown here is derived from an EMBL/GenBank/DDBJ whole genome shotgun (WGS) entry which is preliminary data.</text>
</comment>
<name>A0A4Y2UJW4_ARAVE</name>